<evidence type="ECO:0000313" key="2">
    <source>
        <dbReference type="Proteomes" id="UP000176850"/>
    </source>
</evidence>
<dbReference type="Proteomes" id="UP000176850">
    <property type="component" value="Unassembled WGS sequence"/>
</dbReference>
<name>A0A1F7GKT2_9BACT</name>
<dbReference type="EMBL" id="MFZH01000009">
    <property type="protein sequence ID" value="OGK19548.1"/>
    <property type="molecule type" value="Genomic_DNA"/>
</dbReference>
<dbReference type="AlphaFoldDB" id="A0A1F7GKT2"/>
<reference evidence="1 2" key="1">
    <citation type="journal article" date="2016" name="Nat. Commun.">
        <title>Thousands of microbial genomes shed light on interconnected biogeochemical processes in an aquifer system.</title>
        <authorList>
            <person name="Anantharaman K."/>
            <person name="Brown C.T."/>
            <person name="Hug L.A."/>
            <person name="Sharon I."/>
            <person name="Castelle C.J."/>
            <person name="Probst A.J."/>
            <person name="Thomas B.C."/>
            <person name="Singh A."/>
            <person name="Wilkins M.J."/>
            <person name="Karaoz U."/>
            <person name="Brodie E.L."/>
            <person name="Williams K.H."/>
            <person name="Hubbard S.S."/>
            <person name="Banfield J.F."/>
        </authorList>
    </citation>
    <scope>NUCLEOTIDE SEQUENCE [LARGE SCALE GENOMIC DNA]</scope>
</reference>
<dbReference type="Pfam" id="PF18780">
    <property type="entry name" value="HNH_repeat"/>
    <property type="match status" value="1"/>
</dbReference>
<evidence type="ECO:0000313" key="1">
    <source>
        <dbReference type="EMBL" id="OGK19548.1"/>
    </source>
</evidence>
<evidence type="ECO:0008006" key="3">
    <source>
        <dbReference type="Google" id="ProtNLM"/>
    </source>
</evidence>
<dbReference type="InterPro" id="IPR041025">
    <property type="entry name" value="HNH_repeat"/>
</dbReference>
<proteinExistence type="predicted"/>
<sequence>MTQVVVKCQICNLQFFKELRRYNESIKFRWSFYCSRECFNRSKYTQQILRCSNPACIKEFSREQGDINPLGANFCSRTCANLINTKKYVRKSGRKLTNCVVCSKQFPGPNKCCSPACRKILLESLILTKEDILAQIRDFYSKYERIPLKIEFSHTKAARGLFGSWNKTILAAGFIPNPVKFAKKYKAQDGHMCDSFSERIIDDWLFKMQIPHKVHVRYADSKFLADFVIDEKIVEFIGLEGELENYDRSLKKKRELWKDRGIHVIEIYPKDLFPTNRLKLILGSLLK</sequence>
<accession>A0A1F7GKT2</accession>
<comment type="caution">
    <text evidence="1">The sequence shown here is derived from an EMBL/GenBank/DDBJ whole genome shotgun (WGS) entry which is preliminary data.</text>
</comment>
<organism evidence="1 2">
    <name type="scientific">Candidatus Roizmanbacteria bacterium RIFCSPHIGHO2_01_FULL_39_24</name>
    <dbReference type="NCBI Taxonomy" id="1802032"/>
    <lineage>
        <taxon>Bacteria</taxon>
        <taxon>Candidatus Roizmaniibacteriota</taxon>
    </lineage>
</organism>
<gene>
    <name evidence="1" type="ORF">A2799_00210</name>
</gene>
<protein>
    <recommendedName>
        <fullName evidence="3">DUF559 domain-containing protein</fullName>
    </recommendedName>
</protein>